<proteinExistence type="predicted"/>
<organism evidence="2 3">
    <name type="scientific">Gossypium barbadense</name>
    <name type="common">Sea Island cotton</name>
    <name type="synonym">Hibiscus barbadensis</name>
    <dbReference type="NCBI Taxonomy" id="3634"/>
    <lineage>
        <taxon>Eukaryota</taxon>
        <taxon>Viridiplantae</taxon>
        <taxon>Streptophyta</taxon>
        <taxon>Embryophyta</taxon>
        <taxon>Tracheophyta</taxon>
        <taxon>Spermatophyta</taxon>
        <taxon>Magnoliopsida</taxon>
        <taxon>eudicotyledons</taxon>
        <taxon>Gunneridae</taxon>
        <taxon>Pentapetalae</taxon>
        <taxon>rosids</taxon>
        <taxon>malvids</taxon>
        <taxon>Malvales</taxon>
        <taxon>Malvaceae</taxon>
        <taxon>Malvoideae</taxon>
        <taxon>Gossypium</taxon>
    </lineage>
</organism>
<evidence type="ECO:0000313" key="3">
    <source>
        <dbReference type="Proteomes" id="UP000239757"/>
    </source>
</evidence>
<dbReference type="EMBL" id="KZ667311">
    <property type="protein sequence ID" value="PPR91469.1"/>
    <property type="molecule type" value="Genomic_DNA"/>
</dbReference>
<keyword evidence="1" id="KW-0732">Signal</keyword>
<dbReference type="OrthoDB" id="1938551at2759"/>
<reference evidence="2 3" key="1">
    <citation type="submission" date="2015-01" db="EMBL/GenBank/DDBJ databases">
        <title>Genome of allotetraploid Gossypium barbadense reveals genomic plasticity and fiber elongation in cotton evolution.</title>
        <authorList>
            <person name="Chen X."/>
            <person name="Liu X."/>
            <person name="Zhao B."/>
            <person name="Zheng H."/>
            <person name="Hu Y."/>
            <person name="Lu G."/>
            <person name="Yang C."/>
            <person name="Chen J."/>
            <person name="Shan C."/>
            <person name="Zhang L."/>
            <person name="Zhou Y."/>
            <person name="Wang L."/>
            <person name="Guo W."/>
            <person name="Bai Y."/>
            <person name="Ruan J."/>
            <person name="Shangguan X."/>
            <person name="Mao Y."/>
            <person name="Jiang J."/>
            <person name="Zhu Y."/>
            <person name="Lei J."/>
            <person name="Kang H."/>
            <person name="Chen S."/>
            <person name="He X."/>
            <person name="Wang R."/>
            <person name="Wang Y."/>
            <person name="Chen J."/>
            <person name="Wang L."/>
            <person name="Yu S."/>
            <person name="Wang B."/>
            <person name="Wei J."/>
            <person name="Song S."/>
            <person name="Lu X."/>
            <person name="Gao Z."/>
            <person name="Gu W."/>
            <person name="Deng X."/>
            <person name="Ma D."/>
            <person name="Wang S."/>
            <person name="Liang W."/>
            <person name="Fang L."/>
            <person name="Cai C."/>
            <person name="Zhu X."/>
            <person name="Zhou B."/>
            <person name="Zhang Y."/>
            <person name="Chen Z."/>
            <person name="Xu S."/>
            <person name="Zhu R."/>
            <person name="Wang S."/>
            <person name="Zhang T."/>
            <person name="Zhao G."/>
        </authorList>
    </citation>
    <scope>NUCLEOTIDE SEQUENCE [LARGE SCALE GENOMIC DNA]</scope>
    <source>
        <strain evidence="3">cv. Xinhai21</strain>
        <tissue evidence="2">Leaf</tissue>
    </source>
</reference>
<name>A0A2P5WK51_GOSBA</name>
<feature type="signal peptide" evidence="1">
    <location>
        <begin position="1"/>
        <end position="22"/>
    </location>
</feature>
<accession>A0A2P5WK51</accession>
<dbReference type="Proteomes" id="UP000239757">
    <property type="component" value="Unassembled WGS sequence"/>
</dbReference>
<evidence type="ECO:0000313" key="2">
    <source>
        <dbReference type="EMBL" id="PPR91469.1"/>
    </source>
</evidence>
<feature type="chain" id="PRO_5015182819" evidence="1">
    <location>
        <begin position="23"/>
        <end position="114"/>
    </location>
</feature>
<sequence>MVSISSLLVLAWGVALYKICASDGRFHHAGAEQFISEKRTHLGILSSMDPLSADGATMLVLPFTEDEVWRVISISDGDKAPALNAFNLNFYDRGGYEIQEQHLLFRSMLQGNYT</sequence>
<gene>
    <name evidence="2" type="ORF">GOBAR_AA29213</name>
</gene>
<evidence type="ECO:0000256" key="1">
    <source>
        <dbReference type="SAM" id="SignalP"/>
    </source>
</evidence>
<dbReference type="AlphaFoldDB" id="A0A2P5WK51"/>
<protein>
    <submittedName>
        <fullName evidence="2">Uncharacterized protein</fullName>
    </submittedName>
</protein>